<dbReference type="Proteomes" id="UP000266172">
    <property type="component" value="Unassembled WGS sequence"/>
</dbReference>
<dbReference type="NCBIfam" id="NF001221">
    <property type="entry name" value="PRK00197.1"/>
    <property type="match status" value="1"/>
</dbReference>
<dbReference type="GO" id="GO:0005737">
    <property type="term" value="C:cytoplasm"/>
    <property type="evidence" value="ECO:0007669"/>
    <property type="project" value="UniProtKB-SubCell"/>
</dbReference>
<reference evidence="9 10" key="1">
    <citation type="submission" date="2018-08" db="EMBL/GenBank/DDBJ databases">
        <title>A genome reference for cultivated species of the human gut microbiota.</title>
        <authorList>
            <person name="Zou Y."/>
            <person name="Xue W."/>
            <person name="Luo G."/>
        </authorList>
    </citation>
    <scope>NUCLEOTIDE SEQUENCE [LARGE SCALE GENOMIC DNA]</scope>
    <source>
        <strain evidence="9 10">AF22-12AC</strain>
    </source>
</reference>
<dbReference type="InterPro" id="IPR020593">
    <property type="entry name" value="G-glutamylP_reductase_CS"/>
</dbReference>
<dbReference type="GO" id="GO:0004350">
    <property type="term" value="F:glutamate-5-semialdehyde dehydrogenase activity"/>
    <property type="evidence" value="ECO:0007669"/>
    <property type="project" value="UniProtKB-UniRule"/>
</dbReference>
<evidence type="ECO:0000256" key="6">
    <source>
        <dbReference type="ARBA" id="ARBA00049024"/>
    </source>
</evidence>
<comment type="subcellular location">
    <subcellularLocation>
        <location evidence="7">Cytoplasm</location>
    </subcellularLocation>
</comment>
<evidence type="ECO:0000259" key="8">
    <source>
        <dbReference type="Pfam" id="PF00171"/>
    </source>
</evidence>
<dbReference type="UniPathway" id="UPA00098">
    <property type="reaction ID" value="UER00360"/>
</dbReference>
<organism evidence="9 10">
    <name type="scientific">Roseburia hominis</name>
    <dbReference type="NCBI Taxonomy" id="301301"/>
    <lineage>
        <taxon>Bacteria</taxon>
        <taxon>Bacillati</taxon>
        <taxon>Bacillota</taxon>
        <taxon>Clostridia</taxon>
        <taxon>Lachnospirales</taxon>
        <taxon>Lachnospiraceae</taxon>
        <taxon>Roseburia</taxon>
    </lineage>
</organism>
<dbReference type="PANTHER" id="PTHR11063">
    <property type="entry name" value="GLUTAMATE SEMIALDEHYDE DEHYDROGENASE"/>
    <property type="match status" value="1"/>
</dbReference>
<dbReference type="FunFam" id="3.40.309.10:FF:000006">
    <property type="entry name" value="Gamma-glutamyl phosphate reductase"/>
    <property type="match status" value="1"/>
</dbReference>
<evidence type="ECO:0000256" key="7">
    <source>
        <dbReference type="HAMAP-Rule" id="MF_00412"/>
    </source>
</evidence>
<evidence type="ECO:0000256" key="2">
    <source>
        <dbReference type="ARBA" id="ARBA00022605"/>
    </source>
</evidence>
<dbReference type="InterPro" id="IPR012134">
    <property type="entry name" value="Glu-5-SA_DH"/>
</dbReference>
<evidence type="ECO:0000256" key="5">
    <source>
        <dbReference type="ARBA" id="ARBA00023002"/>
    </source>
</evidence>
<evidence type="ECO:0000256" key="1">
    <source>
        <dbReference type="ARBA" id="ARBA00004985"/>
    </source>
</evidence>
<dbReference type="PIRSF" id="PIRSF000151">
    <property type="entry name" value="GPR"/>
    <property type="match status" value="1"/>
</dbReference>
<dbReference type="InterPro" id="IPR016163">
    <property type="entry name" value="Ald_DH_C"/>
</dbReference>
<keyword evidence="5 7" id="KW-0560">Oxidoreductase</keyword>
<comment type="catalytic activity">
    <reaction evidence="6 7">
        <text>L-glutamate 5-semialdehyde + phosphate + NADP(+) = L-glutamyl 5-phosphate + NADPH + H(+)</text>
        <dbReference type="Rhea" id="RHEA:19541"/>
        <dbReference type="ChEBI" id="CHEBI:15378"/>
        <dbReference type="ChEBI" id="CHEBI:43474"/>
        <dbReference type="ChEBI" id="CHEBI:57783"/>
        <dbReference type="ChEBI" id="CHEBI:58066"/>
        <dbReference type="ChEBI" id="CHEBI:58274"/>
        <dbReference type="ChEBI" id="CHEBI:58349"/>
        <dbReference type="EC" id="1.2.1.41"/>
    </reaction>
</comment>
<dbReference type="EC" id="1.2.1.41" evidence="7"/>
<dbReference type="NCBIfam" id="TIGR00407">
    <property type="entry name" value="proA"/>
    <property type="match status" value="1"/>
</dbReference>
<proteinExistence type="inferred from homology"/>
<comment type="caution">
    <text evidence="9">The sequence shown here is derived from an EMBL/GenBank/DDBJ whole genome shotgun (WGS) entry which is preliminary data.</text>
</comment>
<dbReference type="AlphaFoldDB" id="A0A395V9M5"/>
<keyword evidence="4 7" id="KW-0521">NADP</keyword>
<dbReference type="HAMAP" id="MF_00412">
    <property type="entry name" value="ProA"/>
    <property type="match status" value="1"/>
</dbReference>
<evidence type="ECO:0000313" key="10">
    <source>
        <dbReference type="Proteomes" id="UP000266172"/>
    </source>
</evidence>
<dbReference type="Pfam" id="PF00171">
    <property type="entry name" value="Aldedh"/>
    <property type="match status" value="2"/>
</dbReference>
<dbReference type="CDD" id="cd07079">
    <property type="entry name" value="ALDH_F18-19_ProA-GPR"/>
    <property type="match status" value="1"/>
</dbReference>
<dbReference type="EMBL" id="QRVL01000001">
    <property type="protein sequence ID" value="RGS42010.1"/>
    <property type="molecule type" value="Genomic_DNA"/>
</dbReference>
<keyword evidence="2 7" id="KW-0028">Amino-acid biosynthesis</keyword>
<dbReference type="PROSITE" id="PS01223">
    <property type="entry name" value="PROA"/>
    <property type="match status" value="1"/>
</dbReference>
<dbReference type="GO" id="GO:0050661">
    <property type="term" value="F:NADP binding"/>
    <property type="evidence" value="ECO:0007669"/>
    <property type="project" value="InterPro"/>
</dbReference>
<dbReference type="PANTHER" id="PTHR11063:SF8">
    <property type="entry name" value="DELTA-1-PYRROLINE-5-CARBOXYLATE SYNTHASE"/>
    <property type="match status" value="1"/>
</dbReference>
<dbReference type="Gene3D" id="3.40.605.10">
    <property type="entry name" value="Aldehyde Dehydrogenase, Chain A, domain 1"/>
    <property type="match status" value="1"/>
</dbReference>
<dbReference type="SUPFAM" id="SSF53720">
    <property type="entry name" value="ALDH-like"/>
    <property type="match status" value="1"/>
</dbReference>
<feature type="domain" description="Aldehyde dehydrogenase" evidence="8">
    <location>
        <begin position="328"/>
        <end position="389"/>
    </location>
</feature>
<accession>A0A395V9M5</accession>
<gene>
    <name evidence="7" type="primary">proA</name>
    <name evidence="9" type="ORF">DWX93_01335</name>
</gene>
<evidence type="ECO:0000256" key="4">
    <source>
        <dbReference type="ARBA" id="ARBA00022857"/>
    </source>
</evidence>
<keyword evidence="3 7" id="KW-0641">Proline biosynthesis</keyword>
<dbReference type="InterPro" id="IPR015590">
    <property type="entry name" value="Aldehyde_DH_dom"/>
</dbReference>
<dbReference type="Gene3D" id="3.40.309.10">
    <property type="entry name" value="Aldehyde Dehydrogenase, Chain A, domain 2"/>
    <property type="match status" value="1"/>
</dbReference>
<evidence type="ECO:0000256" key="3">
    <source>
        <dbReference type="ARBA" id="ARBA00022650"/>
    </source>
</evidence>
<sequence>MELTELCKSAKEVSRQIGNLDTNTKNEVLRAAAEALVAHTDEIIRENEKDLARGRENHMPEGLLDRLMLTPSRMEQMAEGLRQVADLADPIGEVLSMKKRPNGLMIGKKRVPLGVVGMIYEARPNVTVDAFALCFKTGNAVILKGGSDAISSNIVIVSVLQEVLEAHGIPRAAVSLIEDTSRETAAAFMKMNEYVDVLIPRGGAGLIRAVVNQATIPVIETGTGNCHIYVDESADFDMAIRIILNAKTQRIGVCNACESLVIHEKIVDAFMPKLAAALQQKDVVIHADEKSLAAAERREAANGGDLKKELLSAATEEDWGREYLDYMISVKTVSSLDEAIAHINRYNTGHSEAIITENYTNAQRFLDEIDAACVYVNASTRFSDGFEFGFGAEIGISTQKLHARGPMGLDALTSTKYIIYGNGQTRP</sequence>
<comment type="function">
    <text evidence="7">Catalyzes the NADPH-dependent reduction of L-glutamate 5-phosphate into L-glutamate 5-semialdehyde and phosphate. The product spontaneously undergoes cyclization to form 1-pyrroline-5-carboxylate.</text>
</comment>
<dbReference type="InterPro" id="IPR016162">
    <property type="entry name" value="Ald_DH_N"/>
</dbReference>
<protein>
    <recommendedName>
        <fullName evidence="7">Gamma-glutamyl phosphate reductase</fullName>
        <shortName evidence="7">GPR</shortName>
        <ecNumber evidence="7">1.2.1.41</ecNumber>
    </recommendedName>
    <alternativeName>
        <fullName evidence="7">Glutamate-5-semialdehyde dehydrogenase</fullName>
    </alternativeName>
    <alternativeName>
        <fullName evidence="7">Glutamyl-gamma-semialdehyde dehydrogenase</fullName>
        <shortName evidence="7">GSA dehydrogenase</shortName>
    </alternativeName>
</protein>
<name>A0A395V9M5_9FIRM</name>
<comment type="similarity">
    <text evidence="7">Belongs to the gamma-glutamyl phosphate reductase family.</text>
</comment>
<evidence type="ECO:0000313" key="9">
    <source>
        <dbReference type="EMBL" id="RGS42010.1"/>
    </source>
</evidence>
<dbReference type="GO" id="GO:0055129">
    <property type="term" value="P:L-proline biosynthetic process"/>
    <property type="evidence" value="ECO:0007669"/>
    <property type="project" value="UniProtKB-UniRule"/>
</dbReference>
<feature type="domain" description="Aldehyde dehydrogenase" evidence="8">
    <location>
        <begin position="4"/>
        <end position="284"/>
    </location>
</feature>
<dbReference type="InterPro" id="IPR000965">
    <property type="entry name" value="GPR_dom"/>
</dbReference>
<comment type="pathway">
    <text evidence="1 7">Amino-acid biosynthesis; L-proline biosynthesis; L-glutamate 5-semialdehyde from L-glutamate: step 2/2.</text>
</comment>
<keyword evidence="7" id="KW-0963">Cytoplasm</keyword>
<dbReference type="InterPro" id="IPR016161">
    <property type="entry name" value="Ald_DH/histidinol_DH"/>
</dbReference>
<dbReference type="RefSeq" id="WP_118096322.1">
    <property type="nucleotide sequence ID" value="NZ_QRVL01000001.1"/>
</dbReference>